<reference evidence="1 2" key="1">
    <citation type="submission" date="2021-05" db="EMBL/GenBank/DDBJ databases">
        <title>Draft Genome Sequences of Clinical Respiratory Isolates of Mycobacterium goodii Recovered in Ireland.</title>
        <authorList>
            <person name="Flanagan P.R."/>
            <person name="Mok S."/>
            <person name="Roycroft E."/>
            <person name="Rogers T.R."/>
            <person name="Fitzgibbon M."/>
        </authorList>
    </citation>
    <scope>NUCLEOTIDE SEQUENCE [LARGE SCALE GENOMIC DNA]</scope>
    <source>
        <strain evidence="1 2">14IE55</strain>
    </source>
</reference>
<keyword evidence="2" id="KW-1185">Reference proteome</keyword>
<proteinExistence type="predicted"/>
<evidence type="ECO:0000313" key="2">
    <source>
        <dbReference type="Proteomes" id="UP000696413"/>
    </source>
</evidence>
<organism evidence="1 2">
    <name type="scientific">Mycolicibacterium goodii</name>
    <name type="common">Mycobacterium goodii</name>
    <dbReference type="NCBI Taxonomy" id="134601"/>
    <lineage>
        <taxon>Bacteria</taxon>
        <taxon>Bacillati</taxon>
        <taxon>Actinomycetota</taxon>
        <taxon>Actinomycetes</taxon>
        <taxon>Mycobacteriales</taxon>
        <taxon>Mycobacteriaceae</taxon>
        <taxon>Mycolicibacterium</taxon>
    </lineage>
</organism>
<comment type="caution">
    <text evidence="1">The sequence shown here is derived from an EMBL/GenBank/DDBJ whole genome shotgun (WGS) entry which is preliminary data.</text>
</comment>
<protein>
    <submittedName>
        <fullName evidence="1">Uncharacterized protein</fullName>
    </submittedName>
</protein>
<dbReference type="Proteomes" id="UP000696413">
    <property type="component" value="Unassembled WGS sequence"/>
</dbReference>
<name>A0ABS6HS67_MYCGD</name>
<dbReference type="EMBL" id="JAHBOM010000010">
    <property type="protein sequence ID" value="MBU8824168.1"/>
    <property type="molecule type" value="Genomic_DNA"/>
</dbReference>
<gene>
    <name evidence="1" type="ORF">KL859_14985</name>
</gene>
<evidence type="ECO:0000313" key="1">
    <source>
        <dbReference type="EMBL" id="MBU8824168.1"/>
    </source>
</evidence>
<dbReference type="RefSeq" id="WP_214395013.1">
    <property type="nucleotide sequence ID" value="NZ_JAHBOL010000014.1"/>
</dbReference>
<accession>A0ABS6HS67</accession>
<sequence length="77" mass="8559">MPDNSLVNQVEAEVAEWKRTRVYASVTTSDEDPTFRVTVDDEINVHMGHIYLSMSLTKWRELFAAVEAAATDAGLSA</sequence>